<feature type="compositionally biased region" description="Polar residues" evidence="17">
    <location>
        <begin position="308"/>
        <end position="328"/>
    </location>
</feature>
<dbReference type="InterPro" id="IPR011333">
    <property type="entry name" value="SKP1/BTB/POZ_sf"/>
</dbReference>
<keyword evidence="21" id="KW-1185">Reference proteome</keyword>
<evidence type="ECO:0000259" key="18">
    <source>
        <dbReference type="PROSITE" id="PS50097"/>
    </source>
</evidence>
<feature type="region of interest" description="Disordered" evidence="17">
    <location>
        <begin position="1135"/>
        <end position="1171"/>
    </location>
</feature>
<evidence type="ECO:0000256" key="13">
    <source>
        <dbReference type="ARBA" id="ARBA00023125"/>
    </source>
</evidence>
<feature type="region of interest" description="Disordered" evidence="17">
    <location>
        <begin position="1207"/>
        <end position="1249"/>
    </location>
</feature>
<dbReference type="Proteomes" id="UP001501920">
    <property type="component" value="Chromosome 7"/>
</dbReference>
<evidence type="ECO:0000256" key="12">
    <source>
        <dbReference type="ARBA" id="ARBA00023015"/>
    </source>
</evidence>
<keyword evidence="13" id="KW-0238">DNA-binding</keyword>
<keyword evidence="15" id="KW-0539">Nucleus</keyword>
<proteinExistence type="predicted"/>
<gene>
    <name evidence="20" type="primary">ZBTB38</name>
</gene>
<evidence type="ECO:0000256" key="2">
    <source>
        <dbReference type="ARBA" id="ARBA00004286"/>
    </source>
</evidence>
<dbReference type="Ensembl" id="ENSPNAT00000017172.2">
    <property type="protein sequence ID" value="ENSPNAP00000010493.2"/>
    <property type="gene ID" value="ENSPNAG00000016048.2"/>
</dbReference>
<feature type="compositionally biased region" description="Polar residues" evidence="17">
    <location>
        <begin position="1233"/>
        <end position="1249"/>
    </location>
</feature>
<evidence type="ECO:0000256" key="8">
    <source>
        <dbReference type="ARBA" id="ARBA00022737"/>
    </source>
</evidence>
<feature type="compositionally biased region" description="Polar residues" evidence="17">
    <location>
        <begin position="151"/>
        <end position="165"/>
    </location>
</feature>
<feature type="region of interest" description="Disordered" evidence="17">
    <location>
        <begin position="149"/>
        <end position="172"/>
    </location>
</feature>
<dbReference type="Pfam" id="PF00096">
    <property type="entry name" value="zf-C2H2"/>
    <property type="match status" value="3"/>
</dbReference>
<evidence type="ECO:0000313" key="20">
    <source>
        <dbReference type="Ensembl" id="ENSPNAP00000010493.2"/>
    </source>
</evidence>
<evidence type="ECO:0000256" key="15">
    <source>
        <dbReference type="ARBA" id="ARBA00023242"/>
    </source>
</evidence>
<dbReference type="Gene3D" id="3.30.710.10">
    <property type="entry name" value="Potassium Channel Kv1.1, Chain A"/>
    <property type="match status" value="1"/>
</dbReference>
<dbReference type="SUPFAM" id="SSF54695">
    <property type="entry name" value="POZ domain"/>
    <property type="match status" value="1"/>
</dbReference>
<dbReference type="SMART" id="SM00355">
    <property type="entry name" value="ZnF_C2H2"/>
    <property type="match status" value="7"/>
</dbReference>
<evidence type="ECO:0000256" key="17">
    <source>
        <dbReference type="SAM" id="MobiDB-lite"/>
    </source>
</evidence>
<feature type="compositionally biased region" description="Basic residues" evidence="17">
    <location>
        <begin position="1207"/>
        <end position="1216"/>
    </location>
</feature>
<dbReference type="GO" id="GO:0003677">
    <property type="term" value="F:DNA binding"/>
    <property type="evidence" value="ECO:0007669"/>
    <property type="project" value="UniProtKB-KW"/>
</dbReference>
<sequence>MYRTGTTFPSSDRCSLVMMVVHPSAHGIMDSSHPHLVLTRLSEQRSCGLFCDVTIVVEDIKFHAHRNVLAATSGYFRNAFTASETCVSSQVVELPDLKSDVFASILNFIYSSKVESASTEDNKSLVAAGKRLGIPFLEKLQEIGKQEPEVFQTSANSESSANQPKLSGPCTLKKETPRLEEQDCSKGPRITNAFSITEVTSANQFTPVDLHSSGPQLQDVGHQPSGCPAPSMPALESDPLSEPTHALSEHSYAVSKGHETSDLKEGQQLCDKGGTKPVLIPSKTPSNHRLGPIKKRHKLCKGMMASISNETSAPDQNPVSSPGTQNTNPDPLSPLPSSDSATDHCSAPNLLPPPEVTFPQDADPPSLIPEEIPAHRCQQCPETFSNAALLNIHMQIHKRRFVSHLFCKYCQKKFMHLKRLRNHEQVCLKGPPELLLNSKEAPIGLDSDNTPGVDDTAFQIPDLRDPPMLTSPLETPQNAITKPGSGQRVYKCSVCKRAYVTLSSLKRHENVHSWQRAYPCHYCNKVFALAEYRTKHEIWHTGERRYQCIFCLETFMTYYILKNHQKSFHGIDPRLAANKKSANGGFKGSVYPIKLYRLLPMKFRKKRYKSYSQTYSDIMDNHEQSFTAPVDTNSPTAPVEGPVPAGDLDSVVSHQSLFSMPVTFMVTPKMVASEMPRITFDQPRDQNIDLPLTYDNMPCTQGGGLHSTDTHRKTGLPSFEGTGSPVFSYGYGASVTSQENTGSSMLMHGNNTSSTQNSSNTNRDAMPFLNIPPVCSFEGLSKLSELSAAAQTIEAMANQLLQPRPERTQNLSPGGKTETYIAKPACPGPSFNNQVLPLCQITVKIGNEAIIRRKIKGSKLFPKKKKRRCWKQVEDQSSPAEDGIGCPSLRLRAEVRTSVMDNEPCDDVNDPENDKPWRPYYTYKPKKKGKKLKSRQKRMKAVQYYTKPLSPEPDDDFADVDSLPEKHPPAENPESKRQLRSHIPREVFPCNSCGSSFSSPSSLSMHMVSCHQPRCKTCGKQCPFEELPNTDASLTGSGGDFVCQRCTEDGSCFSSDIAAHSLCSEKRYRCSYCPQRFLYLATKKSHEAKHLEKSSKGRNYRYSSKPCKPAALLNMNETKLCSQAAVFREPDSTEIKGNAKSYSPLSESKEMPKPESWGSPQTPKTMEASDSDAEGIYQKPPHVHKKTSLSFPYKSDRPFSPLLTEMHRRKSKKKHFLERSKDFGLDRHRQDSETQGQKGRLPSTATNNHLSTSRIFPACLTRVPVTKGASLHSPKSEWRLCKEEPFFHAHD</sequence>
<keyword evidence="10" id="KW-0862">Zinc</keyword>
<evidence type="ECO:0000256" key="6">
    <source>
        <dbReference type="ARBA" id="ARBA00022553"/>
    </source>
</evidence>
<evidence type="ECO:0000256" key="1">
    <source>
        <dbReference type="ARBA" id="ARBA00004123"/>
    </source>
</evidence>
<dbReference type="CTD" id="253461"/>
<feature type="domain" description="C2H2-type" evidence="19">
    <location>
        <begin position="375"/>
        <end position="397"/>
    </location>
</feature>
<feature type="compositionally biased region" description="Basic residues" evidence="17">
    <location>
        <begin position="924"/>
        <end position="940"/>
    </location>
</feature>
<dbReference type="FunFam" id="3.30.160.60:FF:000437">
    <property type="entry name" value="zinc finger and BTB domain-containing protein 38"/>
    <property type="match status" value="1"/>
</dbReference>
<evidence type="ECO:0000256" key="7">
    <source>
        <dbReference type="ARBA" id="ARBA00022723"/>
    </source>
</evidence>
<evidence type="ECO:0000313" key="21">
    <source>
        <dbReference type="Proteomes" id="UP001501920"/>
    </source>
</evidence>
<dbReference type="PROSITE" id="PS50157">
    <property type="entry name" value="ZINC_FINGER_C2H2_2"/>
    <property type="match status" value="5"/>
</dbReference>
<dbReference type="GO" id="GO:0000981">
    <property type="term" value="F:DNA-binding transcription factor activity, RNA polymerase II-specific"/>
    <property type="evidence" value="ECO:0007669"/>
    <property type="project" value="TreeGrafter"/>
</dbReference>
<feature type="region of interest" description="Disordered" evidence="17">
    <location>
        <begin position="901"/>
        <end position="981"/>
    </location>
</feature>
<evidence type="ECO:0008006" key="22">
    <source>
        <dbReference type="Google" id="ProtNLM"/>
    </source>
</evidence>
<evidence type="ECO:0000256" key="9">
    <source>
        <dbReference type="ARBA" id="ARBA00022771"/>
    </source>
</evidence>
<reference evidence="20 21" key="1">
    <citation type="submission" date="2020-10" db="EMBL/GenBank/DDBJ databases">
        <title>Pygocentrus nattereri (red-bellied piranha) genome, fPygNat1, primary haplotype.</title>
        <authorList>
            <person name="Myers G."/>
            <person name="Meyer A."/>
            <person name="Karagic N."/>
            <person name="Pippel M."/>
            <person name="Winkler S."/>
            <person name="Tracey A."/>
            <person name="Wood J."/>
            <person name="Formenti G."/>
            <person name="Howe K."/>
            <person name="Fedrigo O."/>
            <person name="Jarvis E.D."/>
        </authorList>
    </citation>
    <scope>NUCLEOTIDE SEQUENCE [LARGE SCALE GENOMIC DNA]</scope>
</reference>
<dbReference type="InterPro" id="IPR013087">
    <property type="entry name" value="Znf_C2H2_type"/>
</dbReference>
<dbReference type="FunFam" id="3.30.160.60:FF:000235">
    <property type="entry name" value="Zinc finger and BTB domain containing 38"/>
    <property type="match status" value="1"/>
</dbReference>
<feature type="compositionally biased region" description="Basic and acidic residues" evidence="17">
    <location>
        <begin position="256"/>
        <end position="265"/>
    </location>
</feature>
<dbReference type="PROSITE" id="PS50097">
    <property type="entry name" value="BTB"/>
    <property type="match status" value="1"/>
</dbReference>
<keyword evidence="11" id="KW-0832">Ubl conjugation</keyword>
<keyword evidence="9 16" id="KW-0863">Zinc-finger</keyword>
<keyword evidence="14" id="KW-0804">Transcription</keyword>
<feature type="domain" description="C2H2-type" evidence="19">
    <location>
        <begin position="518"/>
        <end position="545"/>
    </location>
</feature>
<keyword evidence="5" id="KW-1017">Isopeptide bond</keyword>
<feature type="region of interest" description="Disordered" evidence="17">
    <location>
        <begin position="208"/>
        <end position="293"/>
    </location>
</feature>
<dbReference type="Pfam" id="PF00651">
    <property type="entry name" value="BTB"/>
    <property type="match status" value="1"/>
</dbReference>
<keyword evidence="3" id="KW-0158">Chromosome</keyword>
<dbReference type="STRING" id="42514.ENSPNAP00000010493"/>
<evidence type="ECO:0000259" key="19">
    <source>
        <dbReference type="PROSITE" id="PS50157"/>
    </source>
</evidence>
<dbReference type="FunFam" id="3.30.160.60:FF:000446">
    <property type="entry name" value="Zinc finger protein"/>
    <property type="match status" value="1"/>
</dbReference>
<accession>A0A3B4CGA0</accession>
<evidence type="ECO:0000256" key="5">
    <source>
        <dbReference type="ARBA" id="ARBA00022499"/>
    </source>
</evidence>
<keyword evidence="8" id="KW-0677">Repeat</keyword>
<evidence type="ECO:0000256" key="14">
    <source>
        <dbReference type="ARBA" id="ARBA00023163"/>
    </source>
</evidence>
<keyword evidence="4" id="KW-0678">Repressor</keyword>
<dbReference type="GeneTree" id="ENSGT00940000161449"/>
<dbReference type="Gene3D" id="3.30.160.60">
    <property type="entry name" value="Classic Zinc Finger"/>
    <property type="match status" value="4"/>
</dbReference>
<evidence type="ECO:0000256" key="10">
    <source>
        <dbReference type="ARBA" id="ARBA00022833"/>
    </source>
</evidence>
<evidence type="ECO:0000256" key="11">
    <source>
        <dbReference type="ARBA" id="ARBA00022843"/>
    </source>
</evidence>
<comment type="subcellular location">
    <subcellularLocation>
        <location evidence="2">Chromosome</location>
    </subcellularLocation>
    <subcellularLocation>
        <location evidence="1">Nucleus</location>
    </subcellularLocation>
</comment>
<feature type="compositionally biased region" description="Basic and acidic residues" evidence="17">
    <location>
        <begin position="963"/>
        <end position="977"/>
    </location>
</feature>
<organism evidence="20 21">
    <name type="scientific">Pygocentrus nattereri</name>
    <name type="common">Red-bellied piranha</name>
    <dbReference type="NCBI Taxonomy" id="42514"/>
    <lineage>
        <taxon>Eukaryota</taxon>
        <taxon>Metazoa</taxon>
        <taxon>Chordata</taxon>
        <taxon>Craniata</taxon>
        <taxon>Vertebrata</taxon>
        <taxon>Euteleostomi</taxon>
        <taxon>Actinopterygii</taxon>
        <taxon>Neopterygii</taxon>
        <taxon>Teleostei</taxon>
        <taxon>Ostariophysi</taxon>
        <taxon>Characiformes</taxon>
        <taxon>Characoidei</taxon>
        <taxon>Pygocentrus</taxon>
    </lineage>
</organism>
<feature type="compositionally biased region" description="Basic and acidic residues" evidence="17">
    <location>
        <begin position="1217"/>
        <end position="1232"/>
    </location>
</feature>
<dbReference type="SMART" id="SM00225">
    <property type="entry name" value="BTB"/>
    <property type="match status" value="1"/>
</dbReference>
<dbReference type="GeneID" id="108413595"/>
<reference evidence="20" key="3">
    <citation type="submission" date="2025-09" db="UniProtKB">
        <authorList>
            <consortium name="Ensembl"/>
        </authorList>
    </citation>
    <scope>IDENTIFICATION</scope>
</reference>
<reference evidence="20" key="2">
    <citation type="submission" date="2025-08" db="UniProtKB">
        <authorList>
            <consortium name="Ensembl"/>
        </authorList>
    </citation>
    <scope>IDENTIFICATION</scope>
</reference>
<dbReference type="PANTHER" id="PTHR24394:SF58">
    <property type="entry name" value="ZINC FINGER AND BTB DOMAIN CONTAINING 33"/>
    <property type="match status" value="1"/>
</dbReference>
<dbReference type="PROSITE" id="PS00028">
    <property type="entry name" value="ZINC_FINGER_C2H2_1"/>
    <property type="match status" value="6"/>
</dbReference>
<keyword evidence="6" id="KW-0597">Phosphoprotein</keyword>
<feature type="domain" description="C2H2-type" evidence="19">
    <location>
        <begin position="988"/>
        <end position="1011"/>
    </location>
</feature>
<evidence type="ECO:0000256" key="4">
    <source>
        <dbReference type="ARBA" id="ARBA00022491"/>
    </source>
</evidence>
<feature type="domain" description="C2H2-type" evidence="19">
    <location>
        <begin position="546"/>
        <end position="569"/>
    </location>
</feature>
<dbReference type="GO" id="GO:0008270">
    <property type="term" value="F:zinc ion binding"/>
    <property type="evidence" value="ECO:0007669"/>
    <property type="project" value="UniProtKB-KW"/>
</dbReference>
<keyword evidence="12" id="KW-0805">Transcription regulation</keyword>
<feature type="domain" description="C2H2-type" evidence="19">
    <location>
        <begin position="490"/>
        <end position="517"/>
    </location>
</feature>
<dbReference type="GO" id="GO:0005634">
    <property type="term" value="C:nucleus"/>
    <property type="evidence" value="ECO:0007669"/>
    <property type="project" value="UniProtKB-SubCell"/>
</dbReference>
<dbReference type="RefSeq" id="XP_017541685.1">
    <property type="nucleotide sequence ID" value="XM_017686196.2"/>
</dbReference>
<dbReference type="SUPFAM" id="SSF57667">
    <property type="entry name" value="beta-beta-alpha zinc fingers"/>
    <property type="match status" value="4"/>
</dbReference>
<protein>
    <recommendedName>
        <fullName evidence="22">Zinc finger and BTB domain containing 38</fullName>
    </recommendedName>
</protein>
<evidence type="ECO:0000256" key="16">
    <source>
        <dbReference type="PROSITE-ProRule" id="PRU00042"/>
    </source>
</evidence>
<name>A0A3B4CGA0_PYGNA</name>
<dbReference type="PANTHER" id="PTHR24394">
    <property type="entry name" value="ZINC FINGER PROTEIN"/>
    <property type="match status" value="1"/>
</dbReference>
<keyword evidence="7" id="KW-0479">Metal-binding</keyword>
<dbReference type="OrthoDB" id="8922241at2759"/>
<dbReference type="InterPro" id="IPR036236">
    <property type="entry name" value="Znf_C2H2_sf"/>
</dbReference>
<dbReference type="GO" id="GO:0005694">
    <property type="term" value="C:chromosome"/>
    <property type="evidence" value="ECO:0007669"/>
    <property type="project" value="UniProtKB-SubCell"/>
</dbReference>
<evidence type="ECO:0000256" key="3">
    <source>
        <dbReference type="ARBA" id="ARBA00022454"/>
    </source>
</evidence>
<feature type="domain" description="BTB" evidence="18">
    <location>
        <begin position="51"/>
        <end position="118"/>
    </location>
</feature>
<dbReference type="OMA" id="GSCFDNT"/>
<feature type="region of interest" description="Disordered" evidence="17">
    <location>
        <begin position="308"/>
        <end position="369"/>
    </location>
</feature>
<dbReference type="InterPro" id="IPR000210">
    <property type="entry name" value="BTB/POZ_dom"/>
</dbReference>